<gene>
    <name evidence="2" type="ORF">E8A74_04085</name>
</gene>
<keyword evidence="1" id="KW-0472">Membrane</keyword>
<keyword evidence="1" id="KW-1133">Transmembrane helix</keyword>
<dbReference type="Proteomes" id="UP000309215">
    <property type="component" value="Unassembled WGS sequence"/>
</dbReference>
<sequence>MDGKRDMVVGGLWCVGGIVVTAATYASAANGGGKYVMAWGAIIFGGIQFVRGLIRSASRS</sequence>
<reference evidence="2 3" key="1">
    <citation type="submission" date="2019-04" db="EMBL/GenBank/DDBJ databases">
        <authorList>
            <person name="Li Y."/>
            <person name="Wang J."/>
        </authorList>
    </citation>
    <scope>NUCLEOTIDE SEQUENCE [LARGE SCALE GENOMIC DNA]</scope>
    <source>
        <strain evidence="2 3">DSM 14668</strain>
    </source>
</reference>
<comment type="caution">
    <text evidence="2">The sequence shown here is derived from an EMBL/GenBank/DDBJ whole genome shotgun (WGS) entry which is preliminary data.</text>
</comment>
<dbReference type="RefSeq" id="WP_136927590.1">
    <property type="nucleotide sequence ID" value="NZ_SSMQ01000003.1"/>
</dbReference>
<name>A0A4V5PQE7_9BACT</name>
<feature type="transmembrane region" description="Helical" evidence="1">
    <location>
        <begin position="7"/>
        <end position="29"/>
    </location>
</feature>
<accession>A0A4V5PQE7</accession>
<keyword evidence="3" id="KW-1185">Reference proteome</keyword>
<organism evidence="2 3">
    <name type="scientific">Polyangium fumosum</name>
    <dbReference type="NCBI Taxonomy" id="889272"/>
    <lineage>
        <taxon>Bacteria</taxon>
        <taxon>Pseudomonadati</taxon>
        <taxon>Myxococcota</taxon>
        <taxon>Polyangia</taxon>
        <taxon>Polyangiales</taxon>
        <taxon>Polyangiaceae</taxon>
        <taxon>Polyangium</taxon>
    </lineage>
</organism>
<dbReference type="EMBL" id="SSMQ01000003">
    <property type="protein sequence ID" value="TKD12292.1"/>
    <property type="molecule type" value="Genomic_DNA"/>
</dbReference>
<dbReference type="OrthoDB" id="5116908at2"/>
<proteinExistence type="predicted"/>
<feature type="transmembrane region" description="Helical" evidence="1">
    <location>
        <begin position="35"/>
        <end position="54"/>
    </location>
</feature>
<dbReference type="AlphaFoldDB" id="A0A4V5PQE7"/>
<evidence type="ECO:0000256" key="1">
    <source>
        <dbReference type="SAM" id="Phobius"/>
    </source>
</evidence>
<evidence type="ECO:0000313" key="3">
    <source>
        <dbReference type="Proteomes" id="UP000309215"/>
    </source>
</evidence>
<keyword evidence="1" id="KW-0812">Transmembrane</keyword>
<evidence type="ECO:0000313" key="2">
    <source>
        <dbReference type="EMBL" id="TKD12292.1"/>
    </source>
</evidence>
<protein>
    <submittedName>
        <fullName evidence="2">Uncharacterized protein</fullName>
    </submittedName>
</protein>